<feature type="signal peptide" evidence="1">
    <location>
        <begin position="1"/>
        <end position="27"/>
    </location>
</feature>
<evidence type="ECO:0008006" key="4">
    <source>
        <dbReference type="Google" id="ProtNLM"/>
    </source>
</evidence>
<protein>
    <recommendedName>
        <fullName evidence="4">Bifunctional inhibitor/plant lipid transfer protein/seed storage helical domain-containing protein</fullName>
    </recommendedName>
</protein>
<reference evidence="2" key="3">
    <citation type="submission" date="2015-04" db="UniProtKB">
        <authorList>
            <consortium name="EnsemblPlants"/>
        </authorList>
    </citation>
    <scope>IDENTIFICATION</scope>
</reference>
<dbReference type="HOGENOM" id="CLU_2708394_0_0_1"/>
<proteinExistence type="predicted"/>
<feature type="chain" id="PRO_5002348470" description="Bifunctional inhibitor/plant lipid transfer protein/seed storage helical domain-containing protein" evidence="1">
    <location>
        <begin position="28"/>
        <end position="73"/>
    </location>
</feature>
<reference evidence="2 3" key="1">
    <citation type="submission" date="2012-08" db="EMBL/GenBank/DDBJ databases">
        <title>Oryza genome evolution.</title>
        <authorList>
            <person name="Wing R.A."/>
        </authorList>
    </citation>
    <scope>NUCLEOTIDE SEQUENCE</scope>
</reference>
<dbReference type="Gramene" id="LPERR03G25160.1">
    <property type="protein sequence ID" value="LPERR03G25160.1"/>
    <property type="gene ID" value="LPERR03G25160"/>
</dbReference>
<keyword evidence="1" id="KW-0732">Signal</keyword>
<evidence type="ECO:0000256" key="1">
    <source>
        <dbReference type="SAM" id="SignalP"/>
    </source>
</evidence>
<dbReference type="Proteomes" id="UP000032180">
    <property type="component" value="Chromosome 3"/>
</dbReference>
<evidence type="ECO:0000313" key="3">
    <source>
        <dbReference type="Proteomes" id="UP000032180"/>
    </source>
</evidence>
<sequence length="73" mass="7984">MEYGFKTLVAWAVLMALLLLQAPVLMATDADPLQDFCVADLDNWLQKEELEACSPVGRRKGSPPQAPPILCAI</sequence>
<reference evidence="3" key="2">
    <citation type="submission" date="2013-12" db="EMBL/GenBank/DDBJ databases">
        <authorList>
            <person name="Yu Y."/>
            <person name="Lee S."/>
            <person name="de Baynast K."/>
            <person name="Wissotski M."/>
            <person name="Liu L."/>
            <person name="Talag J."/>
            <person name="Goicoechea J."/>
            <person name="Angelova A."/>
            <person name="Jetty R."/>
            <person name="Kudrna D."/>
            <person name="Golser W."/>
            <person name="Rivera L."/>
            <person name="Zhang J."/>
            <person name="Wing R."/>
        </authorList>
    </citation>
    <scope>NUCLEOTIDE SEQUENCE</scope>
</reference>
<keyword evidence="3" id="KW-1185">Reference proteome</keyword>
<evidence type="ECO:0000313" key="2">
    <source>
        <dbReference type="EnsemblPlants" id="LPERR03G25160.1"/>
    </source>
</evidence>
<organism evidence="2 3">
    <name type="scientific">Leersia perrieri</name>
    <dbReference type="NCBI Taxonomy" id="77586"/>
    <lineage>
        <taxon>Eukaryota</taxon>
        <taxon>Viridiplantae</taxon>
        <taxon>Streptophyta</taxon>
        <taxon>Embryophyta</taxon>
        <taxon>Tracheophyta</taxon>
        <taxon>Spermatophyta</taxon>
        <taxon>Magnoliopsida</taxon>
        <taxon>Liliopsida</taxon>
        <taxon>Poales</taxon>
        <taxon>Poaceae</taxon>
        <taxon>BOP clade</taxon>
        <taxon>Oryzoideae</taxon>
        <taxon>Oryzeae</taxon>
        <taxon>Oryzinae</taxon>
        <taxon>Leersia</taxon>
    </lineage>
</organism>
<accession>A0A0D9VXQ7</accession>
<dbReference type="EnsemblPlants" id="LPERR03G25160.1">
    <property type="protein sequence ID" value="LPERR03G25160.1"/>
    <property type="gene ID" value="LPERR03G25160"/>
</dbReference>
<name>A0A0D9VXQ7_9ORYZ</name>
<dbReference type="AlphaFoldDB" id="A0A0D9VXQ7"/>